<evidence type="ECO:0000259" key="1">
    <source>
        <dbReference type="Pfam" id="PF13304"/>
    </source>
</evidence>
<reference evidence="2" key="1">
    <citation type="submission" date="2019-08" db="EMBL/GenBank/DDBJ databases">
        <title>Carotenoids and Carotenoid Binding Proteins in the Halophilic Cyanobacterium Euhalothece sp. ZM00.</title>
        <authorList>
            <person name="Cho S.M."/>
            <person name="Song J.Y."/>
            <person name="Park Y.-I."/>
        </authorList>
    </citation>
    <scope>NUCLEOTIDE SEQUENCE [LARGE SCALE GENOMIC DNA]</scope>
    <source>
        <strain evidence="2">Z-M001</strain>
    </source>
</reference>
<proteinExistence type="predicted"/>
<evidence type="ECO:0000313" key="2">
    <source>
        <dbReference type="EMBL" id="QDZ40964.1"/>
    </source>
</evidence>
<dbReference type="PANTHER" id="PTHR43581">
    <property type="entry name" value="ATP/GTP PHOSPHATASE"/>
    <property type="match status" value="1"/>
</dbReference>
<dbReference type="GO" id="GO:0016887">
    <property type="term" value="F:ATP hydrolysis activity"/>
    <property type="evidence" value="ECO:0007669"/>
    <property type="project" value="InterPro"/>
</dbReference>
<organism evidence="2 3">
    <name type="scientific">Euhalothece natronophila Z-M001</name>
    <dbReference type="NCBI Taxonomy" id="522448"/>
    <lineage>
        <taxon>Bacteria</taxon>
        <taxon>Bacillati</taxon>
        <taxon>Cyanobacteriota</taxon>
        <taxon>Cyanophyceae</taxon>
        <taxon>Oscillatoriophycideae</taxon>
        <taxon>Chroococcales</taxon>
        <taxon>Halothecacae</taxon>
        <taxon>Halothece cluster</taxon>
        <taxon>Euhalothece</taxon>
    </lineage>
</organism>
<gene>
    <name evidence="2" type="ORF">FRE64_14060</name>
</gene>
<dbReference type="SUPFAM" id="SSF52540">
    <property type="entry name" value="P-loop containing nucleoside triphosphate hydrolases"/>
    <property type="match status" value="1"/>
</dbReference>
<dbReference type="Gene3D" id="3.40.50.300">
    <property type="entry name" value="P-loop containing nucleotide triphosphate hydrolases"/>
    <property type="match status" value="1"/>
</dbReference>
<name>A0A5B8NPL6_9CHRO</name>
<dbReference type="InterPro" id="IPR051396">
    <property type="entry name" value="Bact_Antivir_Def_Nuclease"/>
</dbReference>
<dbReference type="InterPro" id="IPR027417">
    <property type="entry name" value="P-loop_NTPase"/>
</dbReference>
<evidence type="ECO:0000313" key="3">
    <source>
        <dbReference type="Proteomes" id="UP000318453"/>
    </source>
</evidence>
<keyword evidence="3" id="KW-1185">Reference proteome</keyword>
<dbReference type="OrthoDB" id="9801813at2"/>
<dbReference type="KEGG" id="enn:FRE64_14060"/>
<dbReference type="InterPro" id="IPR003959">
    <property type="entry name" value="ATPase_AAA_core"/>
</dbReference>
<dbReference type="AlphaFoldDB" id="A0A5B8NPL6"/>
<dbReference type="PANTHER" id="PTHR43581:SF4">
    <property type="entry name" value="ATP_GTP PHOSPHATASE"/>
    <property type="match status" value="1"/>
</dbReference>
<accession>A0A5B8NPL6</accession>
<sequence length="376" mass="42588">MKTVTIKNFRNFPHFELHNLGRLNLLVGTNNSGKTSVLEAIRLLCSQNDLQPLIDTTRSRGEYFYDDHKQERELDIRHLFHNHKIEPCDQFSVSGLDENGQEEELRASIGVHHEDEQFDGDDSLSDSEDNLLDDFQALDFRLEWISGEEYKHWKRPLSSNGGLSYDYFRRLKAVGALMGALKKSGTKTQFITSAALTASEMVSLFDQVVLTDEEDLVVEALQTIEPRIIRIAPLSSERYKYSEAREGFMIRFSDSNQRIPIGSMGDGIWRILGLALATVDAANGVLLVDEIDTGLHFTAMSDMWKLVWETAKRLNVQVFATTHSNDCWTSLATIANEEDTTEHGITIQRIEKNKEIGVAFSEDEIVTAANRGIEVR</sequence>
<dbReference type="EMBL" id="CP042326">
    <property type="protein sequence ID" value="QDZ40964.1"/>
    <property type="molecule type" value="Genomic_DNA"/>
</dbReference>
<dbReference type="GO" id="GO:0005524">
    <property type="term" value="F:ATP binding"/>
    <property type="evidence" value="ECO:0007669"/>
    <property type="project" value="InterPro"/>
</dbReference>
<dbReference type="Proteomes" id="UP000318453">
    <property type="component" value="Chromosome"/>
</dbReference>
<dbReference type="Pfam" id="PF13304">
    <property type="entry name" value="AAA_21"/>
    <property type="match status" value="1"/>
</dbReference>
<protein>
    <submittedName>
        <fullName evidence="2">AAA family ATPase</fullName>
    </submittedName>
</protein>
<feature type="domain" description="ATPase AAA-type core" evidence="1">
    <location>
        <begin position="23"/>
        <end position="325"/>
    </location>
</feature>